<dbReference type="STRING" id="1121256.SAMN02746089_02448"/>
<dbReference type="Gene3D" id="3.40.50.720">
    <property type="entry name" value="NAD(P)-binding Rossmann-like Domain"/>
    <property type="match status" value="1"/>
</dbReference>
<feature type="domain" description="NAD-dependent epimerase/dehydratase" evidence="2">
    <location>
        <begin position="9"/>
        <end position="240"/>
    </location>
</feature>
<name>A0A1M5DZR5_9THEO</name>
<dbReference type="SUPFAM" id="SSF51735">
    <property type="entry name" value="NAD(P)-binding Rossmann-fold domains"/>
    <property type="match status" value="1"/>
</dbReference>
<dbReference type="Pfam" id="PF01370">
    <property type="entry name" value="Epimerase"/>
    <property type="match status" value="1"/>
</dbReference>
<sequence length="319" mass="36409">MENMGLKYLITGATGFIGANIVRSFLDENNEIHIIVRETSNLWRLNDIVKDIIIHYCDINDSDKVERVISALKPDIIIHNAIYGGYPFQKDSMKIINTNFLGTVNLLNACIGYGFKCFINTGSSSEYGGKNKPMSENDLLEPIDDYGVAKAAATLYCQSIARRYNLPVFTLRLFSPYGYYEEPTRLIPYIITSCLRNEDIKLSNPNPVRDFIFIEDVIEAYKTVIKNAQYLTHGDIFNIGTGKQYTVKEVFETIKEIIGYNKEPLWGTAEGRVSDTFKIWKADVTKSKEKLGWEATHSLKEGLTKNINWFTNNLKLYTR</sequence>
<evidence type="ECO:0000256" key="1">
    <source>
        <dbReference type="ARBA" id="ARBA00007637"/>
    </source>
</evidence>
<dbReference type="AlphaFoldDB" id="A0A1M5DZR5"/>
<protein>
    <submittedName>
        <fullName evidence="3">Nucleoside-diphosphate-sugar epimerase</fullName>
    </submittedName>
</protein>
<dbReference type="EMBL" id="FQVH01000040">
    <property type="protein sequence ID" value="SHF72396.1"/>
    <property type="molecule type" value="Genomic_DNA"/>
</dbReference>
<dbReference type="OrthoDB" id="142826at2"/>
<dbReference type="InterPro" id="IPR001509">
    <property type="entry name" value="Epimerase_deHydtase"/>
</dbReference>
<accession>A0A1M5DZR5</accession>
<dbReference type="PANTHER" id="PTHR43000">
    <property type="entry name" value="DTDP-D-GLUCOSE 4,6-DEHYDRATASE-RELATED"/>
    <property type="match status" value="1"/>
</dbReference>
<evidence type="ECO:0000313" key="4">
    <source>
        <dbReference type="Proteomes" id="UP000184088"/>
    </source>
</evidence>
<evidence type="ECO:0000313" key="3">
    <source>
        <dbReference type="EMBL" id="SHF72396.1"/>
    </source>
</evidence>
<keyword evidence="4" id="KW-1185">Reference proteome</keyword>
<reference evidence="3 4" key="1">
    <citation type="submission" date="2016-11" db="EMBL/GenBank/DDBJ databases">
        <authorList>
            <person name="Jaros S."/>
            <person name="Januszkiewicz K."/>
            <person name="Wedrychowicz H."/>
        </authorList>
    </citation>
    <scope>NUCLEOTIDE SEQUENCE [LARGE SCALE GENOMIC DNA]</scope>
    <source>
        <strain evidence="3 4">DSM 17918</strain>
    </source>
</reference>
<dbReference type="Proteomes" id="UP000184088">
    <property type="component" value="Unassembled WGS sequence"/>
</dbReference>
<evidence type="ECO:0000259" key="2">
    <source>
        <dbReference type="Pfam" id="PF01370"/>
    </source>
</evidence>
<dbReference type="InterPro" id="IPR036291">
    <property type="entry name" value="NAD(P)-bd_dom_sf"/>
</dbReference>
<comment type="similarity">
    <text evidence="1">Belongs to the NAD(P)-dependent epimerase/dehydratase family.</text>
</comment>
<gene>
    <name evidence="3" type="ORF">SAMN02746089_02448</name>
</gene>
<proteinExistence type="inferred from homology"/>
<organism evidence="3 4">
    <name type="scientific">Caldanaerobius fijiensis DSM 17918</name>
    <dbReference type="NCBI Taxonomy" id="1121256"/>
    <lineage>
        <taxon>Bacteria</taxon>
        <taxon>Bacillati</taxon>
        <taxon>Bacillota</taxon>
        <taxon>Clostridia</taxon>
        <taxon>Thermoanaerobacterales</taxon>
        <taxon>Thermoanaerobacteraceae</taxon>
        <taxon>Caldanaerobius</taxon>
    </lineage>
</organism>